<dbReference type="Gene3D" id="3.40.1280.10">
    <property type="match status" value="1"/>
</dbReference>
<dbReference type="GO" id="GO:0032259">
    <property type="term" value="P:methylation"/>
    <property type="evidence" value="ECO:0007669"/>
    <property type="project" value="UniProtKB-KW"/>
</dbReference>
<dbReference type="Gene3D" id="3.30.1330.30">
    <property type="match status" value="1"/>
</dbReference>
<proteinExistence type="predicted"/>
<dbReference type="Pfam" id="PF00588">
    <property type="entry name" value="SpoU_methylase"/>
    <property type="match status" value="1"/>
</dbReference>
<dbReference type="PANTHER" id="PTHR43191:SF12">
    <property type="entry name" value="RRNA METHYLASE"/>
    <property type="match status" value="1"/>
</dbReference>
<name>A0A4Q7NG25_9ACTN</name>
<protein>
    <submittedName>
        <fullName evidence="5">tRNA G18 (Ribose-2'-O)-methylase SpoU</fullName>
    </submittedName>
</protein>
<keyword evidence="2" id="KW-0808">Transferase</keyword>
<dbReference type="InterPro" id="IPR029026">
    <property type="entry name" value="tRNA_m1G_MTases_N"/>
</dbReference>
<dbReference type="GO" id="GO:0003723">
    <property type="term" value="F:RNA binding"/>
    <property type="evidence" value="ECO:0007669"/>
    <property type="project" value="InterPro"/>
</dbReference>
<dbReference type="InterPro" id="IPR053888">
    <property type="entry name" value="MRM3-like_sub_bind"/>
</dbReference>
<dbReference type="GO" id="GO:0006396">
    <property type="term" value="P:RNA processing"/>
    <property type="evidence" value="ECO:0007669"/>
    <property type="project" value="InterPro"/>
</dbReference>
<gene>
    <name evidence="5" type="ORF">EV189_3144</name>
</gene>
<evidence type="ECO:0000313" key="6">
    <source>
        <dbReference type="Proteomes" id="UP000293638"/>
    </source>
</evidence>
<dbReference type="InterPro" id="IPR051259">
    <property type="entry name" value="rRNA_Methyltransferase"/>
</dbReference>
<reference evidence="5 6" key="1">
    <citation type="submission" date="2019-02" db="EMBL/GenBank/DDBJ databases">
        <title>Genomic Encyclopedia of Type Strains, Phase IV (KMG-IV): sequencing the most valuable type-strain genomes for metagenomic binning, comparative biology and taxonomic classification.</title>
        <authorList>
            <person name="Goeker M."/>
        </authorList>
    </citation>
    <scope>NUCLEOTIDE SEQUENCE [LARGE SCALE GENOMIC DNA]</scope>
    <source>
        <strain evidence="5 6">DSM 45622</strain>
    </source>
</reference>
<dbReference type="EMBL" id="SGXD01000004">
    <property type="protein sequence ID" value="RZS82749.1"/>
    <property type="molecule type" value="Genomic_DNA"/>
</dbReference>
<dbReference type="SUPFAM" id="SSF75217">
    <property type="entry name" value="alpha/beta knot"/>
    <property type="match status" value="1"/>
</dbReference>
<dbReference type="InterPro" id="IPR029064">
    <property type="entry name" value="Ribosomal_eL30-like_sf"/>
</dbReference>
<dbReference type="SUPFAM" id="SSF55315">
    <property type="entry name" value="L30e-like"/>
    <property type="match status" value="1"/>
</dbReference>
<feature type="domain" description="MRM3-like substrate binding" evidence="4">
    <location>
        <begin position="28"/>
        <end position="92"/>
    </location>
</feature>
<dbReference type="Pfam" id="PF22435">
    <property type="entry name" value="MRM3-like_sub_bind"/>
    <property type="match status" value="1"/>
</dbReference>
<dbReference type="InterPro" id="IPR029028">
    <property type="entry name" value="Alpha/beta_knot_MTases"/>
</dbReference>
<organism evidence="5 6">
    <name type="scientific">Motilibacter rhizosphaerae</name>
    <dbReference type="NCBI Taxonomy" id="598652"/>
    <lineage>
        <taxon>Bacteria</taxon>
        <taxon>Bacillati</taxon>
        <taxon>Actinomycetota</taxon>
        <taxon>Actinomycetes</taxon>
        <taxon>Motilibacterales</taxon>
        <taxon>Motilibacteraceae</taxon>
        <taxon>Motilibacter</taxon>
    </lineage>
</organism>
<dbReference type="PANTHER" id="PTHR43191">
    <property type="entry name" value="RRNA METHYLTRANSFERASE 3"/>
    <property type="match status" value="1"/>
</dbReference>
<dbReference type="Proteomes" id="UP000293638">
    <property type="component" value="Unassembled WGS sequence"/>
</dbReference>
<keyword evidence="1 5" id="KW-0489">Methyltransferase</keyword>
<evidence type="ECO:0000259" key="3">
    <source>
        <dbReference type="Pfam" id="PF00588"/>
    </source>
</evidence>
<evidence type="ECO:0000313" key="5">
    <source>
        <dbReference type="EMBL" id="RZS82749.1"/>
    </source>
</evidence>
<evidence type="ECO:0000259" key="4">
    <source>
        <dbReference type="Pfam" id="PF22435"/>
    </source>
</evidence>
<evidence type="ECO:0000256" key="2">
    <source>
        <dbReference type="ARBA" id="ARBA00022679"/>
    </source>
</evidence>
<comment type="caution">
    <text evidence="5">The sequence shown here is derived from an EMBL/GenBank/DDBJ whole genome shotgun (WGS) entry which is preliminary data.</text>
</comment>
<sequence length="270" mass="28644">MPIDVIRVDDPADPRLADFVGLTDVALRRRREPEEGMFLAEGEKVVLRAVAAGFRPRAAFLEERWLPGLADALAAAGAPAYVAAPEVLEQVTGYVVHRGALVAMERRPLPEPAELLASSRRLAVLEDVVDHTNLGAVFRSAAALGVDGVLLTPRCADPLYRRSVKVSMGAVFSVPYARAASWPECFDEVTGAGFRLLALTPAPDAVALPDLVPAERDALLLGTEGDGLSARALAAADLRVQIPMEGGIDSLNVAAAAAVAFYALRYAVRQ</sequence>
<keyword evidence="6" id="KW-1185">Reference proteome</keyword>
<evidence type="ECO:0000256" key="1">
    <source>
        <dbReference type="ARBA" id="ARBA00022603"/>
    </source>
</evidence>
<dbReference type="CDD" id="cd18095">
    <property type="entry name" value="SpoU-like_rRNA-MTase"/>
    <property type="match status" value="1"/>
</dbReference>
<dbReference type="AlphaFoldDB" id="A0A4Q7NG25"/>
<accession>A0A4Q7NG25</accession>
<feature type="domain" description="tRNA/rRNA methyltransferase SpoU type" evidence="3">
    <location>
        <begin position="123"/>
        <end position="262"/>
    </location>
</feature>
<dbReference type="InterPro" id="IPR001537">
    <property type="entry name" value="SpoU_MeTrfase"/>
</dbReference>
<dbReference type="GO" id="GO:0008173">
    <property type="term" value="F:RNA methyltransferase activity"/>
    <property type="evidence" value="ECO:0007669"/>
    <property type="project" value="InterPro"/>
</dbReference>